<sequence length="151" mass="17604">MDIFKPMLNSSSSPDRDLMTNLFKGELPNFESFQLLAASILHNSGGQPKDDSLVKSDEDSSNVGTSSDYDTLKRYRTSYTQYQTKVLEESFHRERYISRPQRAQLAKELKLPENTIKVWFQNRRMKEKRQSMMLPNVACKSTVKGKKKRFR</sequence>
<dbReference type="CDD" id="cd00086">
    <property type="entry name" value="homeodomain"/>
    <property type="match status" value="1"/>
</dbReference>
<evidence type="ECO:0000256" key="6">
    <source>
        <dbReference type="ARBA" id="ARBA00038449"/>
    </source>
</evidence>
<evidence type="ECO:0000256" key="9">
    <source>
        <dbReference type="SAM" id="MobiDB-lite"/>
    </source>
</evidence>
<reference evidence="11 12" key="1">
    <citation type="submission" date="2024-11" db="EMBL/GenBank/DDBJ databases">
        <title>Adaptive evolution of stress response genes in parasites aligns with host niche diversity.</title>
        <authorList>
            <person name="Hahn C."/>
            <person name="Resl P."/>
        </authorList>
    </citation>
    <scope>NUCLEOTIDE SEQUENCE [LARGE SCALE GENOMIC DNA]</scope>
    <source>
        <strain evidence="11">EGGRZ-B1_66</strain>
        <tissue evidence="11">Body</tissue>
    </source>
</reference>
<dbReference type="AlphaFoldDB" id="A0ABD2PRY5"/>
<accession>A0ABD2PRY5</accession>
<dbReference type="PRINTS" id="PR00024">
    <property type="entry name" value="HOMEOBOX"/>
</dbReference>
<dbReference type="PROSITE" id="PS50071">
    <property type="entry name" value="HOMEOBOX_2"/>
    <property type="match status" value="1"/>
</dbReference>
<dbReference type="EMBL" id="JBJKFK010003657">
    <property type="protein sequence ID" value="KAL3309667.1"/>
    <property type="molecule type" value="Genomic_DNA"/>
</dbReference>
<evidence type="ECO:0000256" key="7">
    <source>
        <dbReference type="PROSITE-ProRule" id="PRU00108"/>
    </source>
</evidence>
<dbReference type="Pfam" id="PF00046">
    <property type="entry name" value="Homeodomain"/>
    <property type="match status" value="1"/>
</dbReference>
<dbReference type="SMART" id="SM00389">
    <property type="entry name" value="HOX"/>
    <property type="match status" value="1"/>
</dbReference>
<evidence type="ECO:0000256" key="2">
    <source>
        <dbReference type="ARBA" id="ARBA00022473"/>
    </source>
</evidence>
<name>A0ABD2PRY5_9PLAT</name>
<protein>
    <submittedName>
        <fullName evidence="11">Even-skipped homeobox 1</fullName>
    </submittedName>
</protein>
<feature type="compositionally biased region" description="Basic and acidic residues" evidence="9">
    <location>
        <begin position="48"/>
        <end position="58"/>
    </location>
</feature>
<evidence type="ECO:0000313" key="12">
    <source>
        <dbReference type="Proteomes" id="UP001626550"/>
    </source>
</evidence>
<evidence type="ECO:0000256" key="5">
    <source>
        <dbReference type="ARBA" id="ARBA00023242"/>
    </source>
</evidence>
<keyword evidence="5 7" id="KW-0539">Nucleus</keyword>
<feature type="DNA-binding region" description="Homeobox" evidence="7">
    <location>
        <begin position="72"/>
        <end position="131"/>
    </location>
</feature>
<gene>
    <name evidence="11" type="primary">EVX1</name>
    <name evidence="11" type="ORF">Ciccas_011783</name>
</gene>
<dbReference type="InterPro" id="IPR052002">
    <property type="entry name" value="Even-skipped_HD"/>
</dbReference>
<comment type="similarity">
    <text evidence="6">Belongs to the even-skipped homeobox family.</text>
</comment>
<comment type="caution">
    <text evidence="11">The sequence shown here is derived from an EMBL/GenBank/DDBJ whole genome shotgun (WGS) entry which is preliminary data.</text>
</comment>
<dbReference type="GO" id="GO:0005634">
    <property type="term" value="C:nucleus"/>
    <property type="evidence" value="ECO:0007669"/>
    <property type="project" value="UniProtKB-SubCell"/>
</dbReference>
<dbReference type="Proteomes" id="UP001626550">
    <property type="component" value="Unassembled WGS sequence"/>
</dbReference>
<dbReference type="GO" id="GO:0003677">
    <property type="term" value="F:DNA binding"/>
    <property type="evidence" value="ECO:0007669"/>
    <property type="project" value="UniProtKB-UniRule"/>
</dbReference>
<evidence type="ECO:0000256" key="3">
    <source>
        <dbReference type="ARBA" id="ARBA00023125"/>
    </source>
</evidence>
<evidence type="ECO:0000313" key="11">
    <source>
        <dbReference type="EMBL" id="KAL3309667.1"/>
    </source>
</evidence>
<proteinExistence type="inferred from homology"/>
<dbReference type="InterPro" id="IPR020479">
    <property type="entry name" value="HD_metazoa"/>
</dbReference>
<dbReference type="PANTHER" id="PTHR46294">
    <property type="entry name" value="SEGMENTATION PROTEIN EVEN-SKIPPED"/>
    <property type="match status" value="1"/>
</dbReference>
<dbReference type="InterPro" id="IPR017970">
    <property type="entry name" value="Homeobox_CS"/>
</dbReference>
<keyword evidence="2" id="KW-0217">Developmental protein</keyword>
<dbReference type="InterPro" id="IPR009057">
    <property type="entry name" value="Homeodomain-like_sf"/>
</dbReference>
<feature type="region of interest" description="Disordered" evidence="9">
    <location>
        <begin position="45"/>
        <end position="67"/>
    </location>
</feature>
<organism evidence="11 12">
    <name type="scientific">Cichlidogyrus casuarinus</name>
    <dbReference type="NCBI Taxonomy" id="1844966"/>
    <lineage>
        <taxon>Eukaryota</taxon>
        <taxon>Metazoa</taxon>
        <taxon>Spiralia</taxon>
        <taxon>Lophotrochozoa</taxon>
        <taxon>Platyhelminthes</taxon>
        <taxon>Monogenea</taxon>
        <taxon>Monopisthocotylea</taxon>
        <taxon>Dactylogyridea</taxon>
        <taxon>Ancyrocephalidae</taxon>
        <taxon>Cichlidogyrus</taxon>
    </lineage>
</organism>
<evidence type="ECO:0000256" key="8">
    <source>
        <dbReference type="RuleBase" id="RU000682"/>
    </source>
</evidence>
<evidence type="ECO:0000259" key="10">
    <source>
        <dbReference type="PROSITE" id="PS50071"/>
    </source>
</evidence>
<evidence type="ECO:0000256" key="1">
    <source>
        <dbReference type="ARBA" id="ARBA00004123"/>
    </source>
</evidence>
<feature type="domain" description="Homeobox" evidence="10">
    <location>
        <begin position="70"/>
        <end position="130"/>
    </location>
</feature>
<keyword evidence="4 7" id="KW-0371">Homeobox</keyword>
<comment type="subcellular location">
    <subcellularLocation>
        <location evidence="1 7 8">Nucleus</location>
    </subcellularLocation>
</comment>
<dbReference type="Gene3D" id="1.10.10.60">
    <property type="entry name" value="Homeodomain-like"/>
    <property type="match status" value="1"/>
</dbReference>
<dbReference type="InterPro" id="IPR001356">
    <property type="entry name" value="HD"/>
</dbReference>
<dbReference type="SUPFAM" id="SSF46689">
    <property type="entry name" value="Homeodomain-like"/>
    <property type="match status" value="1"/>
</dbReference>
<keyword evidence="3 7" id="KW-0238">DNA-binding</keyword>
<dbReference type="PROSITE" id="PS00027">
    <property type="entry name" value="HOMEOBOX_1"/>
    <property type="match status" value="1"/>
</dbReference>
<keyword evidence="12" id="KW-1185">Reference proteome</keyword>
<dbReference type="PANTHER" id="PTHR46294:SF4">
    <property type="entry name" value="SEGMENTATION PROTEIN EVEN-SKIPPED"/>
    <property type="match status" value="1"/>
</dbReference>
<evidence type="ECO:0000256" key="4">
    <source>
        <dbReference type="ARBA" id="ARBA00023155"/>
    </source>
</evidence>